<proteinExistence type="predicted"/>
<reference evidence="1 2" key="1">
    <citation type="journal article" date="2021" name="ISME Commun">
        <title>Automated analysis of genomic sequences facilitates high-throughput and comprehensive description of bacteria.</title>
        <authorList>
            <person name="Hitch T.C.A."/>
        </authorList>
    </citation>
    <scope>NUCLEOTIDE SEQUENCE [LARGE SCALE GENOMIC DNA]</scope>
    <source>
        <strain evidence="1 2">Sanger_109</strain>
    </source>
</reference>
<protein>
    <recommendedName>
        <fullName evidence="3">Alcohol acetyltransferase</fullName>
    </recommendedName>
</protein>
<dbReference type="EMBL" id="JAOQJQ010000008">
    <property type="protein sequence ID" value="MCU6763619.1"/>
    <property type="molecule type" value="Genomic_DNA"/>
</dbReference>
<accession>A0ABT2TQ66</accession>
<evidence type="ECO:0008006" key="3">
    <source>
        <dbReference type="Google" id="ProtNLM"/>
    </source>
</evidence>
<evidence type="ECO:0000313" key="2">
    <source>
        <dbReference type="Proteomes" id="UP001652442"/>
    </source>
</evidence>
<keyword evidence="2" id="KW-1185">Reference proteome</keyword>
<dbReference type="RefSeq" id="WP_158426253.1">
    <property type="nucleotide sequence ID" value="NZ_JAOQJQ010000008.1"/>
</dbReference>
<name>A0ABT2TQ66_9FIRM</name>
<dbReference type="Proteomes" id="UP001652442">
    <property type="component" value="Unassembled WGS sequence"/>
</dbReference>
<sequence>MALKSREKKTKRRKPEKRREIKWDKLDNTAHLFPVIAGEGMSNVYRVCAVLKEEIKPELLQKALDLVLPQFSVFNSRLRQGMFWYYFEENGKKAPRVVEENTYPCQYIDSGKNRSYMFRVTYYKMRINLEVFHVLTDGMGAFNFLKELTYQYLRLSHQELGRQMGDELSVETSLNTADSFLENYRKSTSKNYHSQRAYLLKGPVFEQGKMGLLHGFMPVSQLKEKAGQYHASINEYLIAVLLFSIYKENLHGMPGKEPVTTCVPVNLRPYFNSETTKNFFAVITAVFRPEREDQTFQEVITSVQESLKDQLTREHLEEVISYNVSNEKNLMLRAVPLFLKKPAMRYVYDMAARANTTTVTNLGNIKVLPEYEPFIEQFYAFLSRSKGQNLKGCICSYQDTLVFTFSSVLKDSSLQKYFFRYLASEGIAVRIESNGVYYE</sequence>
<comment type="caution">
    <text evidence="1">The sequence shown here is derived from an EMBL/GenBank/DDBJ whole genome shotgun (WGS) entry which is preliminary data.</text>
</comment>
<organism evidence="1 2">
    <name type="scientific">Brotonthovivens ammoniilytica</name>
    <dbReference type="NCBI Taxonomy" id="2981725"/>
    <lineage>
        <taxon>Bacteria</taxon>
        <taxon>Bacillati</taxon>
        <taxon>Bacillota</taxon>
        <taxon>Clostridia</taxon>
        <taxon>Lachnospirales</taxon>
        <taxon>Lachnospiraceae</taxon>
        <taxon>Brotonthovivens</taxon>
    </lineage>
</organism>
<gene>
    <name evidence="1" type="ORF">OCV88_15020</name>
</gene>
<evidence type="ECO:0000313" key="1">
    <source>
        <dbReference type="EMBL" id="MCU6763619.1"/>
    </source>
</evidence>